<dbReference type="AlphaFoldDB" id="A0AAV4K1Y4"/>
<accession>A0AAV4K1Y4</accession>
<evidence type="ECO:0000313" key="1">
    <source>
        <dbReference type="EMBL" id="GFS27995.1"/>
    </source>
</evidence>
<dbReference type="EMBL" id="BMAT01010593">
    <property type="protein sequence ID" value="GFS27995.1"/>
    <property type="molecule type" value="Genomic_DNA"/>
</dbReference>
<name>A0AAV4K1Y4_9GAST</name>
<sequence>MRCWHTRLVSAIASNLRTKVENCNKHQVTRYSIKNLYKMVGVRSDVVLVVVLLALLSCTLELEPDSFITVGNFDNYSSNWGYDILHPKDGRLRAAIDNQTILLNWADDPLNISSMSWRTSSTPDIAFEFATGEFQGKSGRTVGSQL</sequence>
<evidence type="ECO:0000313" key="2">
    <source>
        <dbReference type="Proteomes" id="UP000762676"/>
    </source>
</evidence>
<evidence type="ECO:0008006" key="3">
    <source>
        <dbReference type="Google" id="ProtNLM"/>
    </source>
</evidence>
<proteinExistence type="predicted"/>
<organism evidence="1 2">
    <name type="scientific">Elysia marginata</name>
    <dbReference type="NCBI Taxonomy" id="1093978"/>
    <lineage>
        <taxon>Eukaryota</taxon>
        <taxon>Metazoa</taxon>
        <taxon>Spiralia</taxon>
        <taxon>Lophotrochozoa</taxon>
        <taxon>Mollusca</taxon>
        <taxon>Gastropoda</taxon>
        <taxon>Heterobranchia</taxon>
        <taxon>Euthyneura</taxon>
        <taxon>Panpulmonata</taxon>
        <taxon>Sacoglossa</taxon>
        <taxon>Placobranchoidea</taxon>
        <taxon>Plakobranchidae</taxon>
        <taxon>Elysia</taxon>
    </lineage>
</organism>
<reference evidence="1 2" key="1">
    <citation type="journal article" date="2021" name="Elife">
        <title>Chloroplast acquisition without the gene transfer in kleptoplastic sea slugs, Plakobranchus ocellatus.</title>
        <authorList>
            <person name="Maeda T."/>
            <person name="Takahashi S."/>
            <person name="Yoshida T."/>
            <person name="Shimamura S."/>
            <person name="Takaki Y."/>
            <person name="Nagai Y."/>
            <person name="Toyoda A."/>
            <person name="Suzuki Y."/>
            <person name="Arimoto A."/>
            <person name="Ishii H."/>
            <person name="Satoh N."/>
            <person name="Nishiyama T."/>
            <person name="Hasebe M."/>
            <person name="Maruyama T."/>
            <person name="Minagawa J."/>
            <person name="Obokata J."/>
            <person name="Shigenobu S."/>
        </authorList>
    </citation>
    <scope>NUCLEOTIDE SEQUENCE [LARGE SCALE GENOMIC DNA]</scope>
</reference>
<gene>
    <name evidence="1" type="ORF">ElyMa_005325000</name>
</gene>
<dbReference type="Proteomes" id="UP000762676">
    <property type="component" value="Unassembled WGS sequence"/>
</dbReference>
<protein>
    <recommendedName>
        <fullName evidence="3">Bulb-type lectin domain-containing protein</fullName>
    </recommendedName>
</protein>
<comment type="caution">
    <text evidence="1">The sequence shown here is derived from an EMBL/GenBank/DDBJ whole genome shotgun (WGS) entry which is preliminary data.</text>
</comment>
<keyword evidence="2" id="KW-1185">Reference proteome</keyword>